<evidence type="ECO:0000313" key="2">
    <source>
        <dbReference type="EMBL" id="KAK1742855.1"/>
    </source>
</evidence>
<keyword evidence="1" id="KW-1133">Transmembrane helix</keyword>
<keyword evidence="1" id="KW-0472">Membrane</keyword>
<gene>
    <name evidence="2" type="ORF">QTG54_006452</name>
</gene>
<dbReference type="Proteomes" id="UP001224775">
    <property type="component" value="Unassembled WGS sequence"/>
</dbReference>
<keyword evidence="1" id="KW-0812">Transmembrane</keyword>
<name>A0AAD8YC66_9STRA</name>
<keyword evidence="3" id="KW-1185">Reference proteome</keyword>
<evidence type="ECO:0000256" key="1">
    <source>
        <dbReference type="SAM" id="Phobius"/>
    </source>
</evidence>
<dbReference type="EMBL" id="JATAAI010000010">
    <property type="protein sequence ID" value="KAK1742855.1"/>
    <property type="molecule type" value="Genomic_DNA"/>
</dbReference>
<organism evidence="2 3">
    <name type="scientific">Skeletonema marinoi</name>
    <dbReference type="NCBI Taxonomy" id="267567"/>
    <lineage>
        <taxon>Eukaryota</taxon>
        <taxon>Sar</taxon>
        <taxon>Stramenopiles</taxon>
        <taxon>Ochrophyta</taxon>
        <taxon>Bacillariophyta</taxon>
        <taxon>Coscinodiscophyceae</taxon>
        <taxon>Thalassiosirophycidae</taxon>
        <taxon>Thalassiosirales</taxon>
        <taxon>Skeletonemataceae</taxon>
        <taxon>Skeletonema</taxon>
        <taxon>Skeletonema marinoi-dohrnii complex</taxon>
    </lineage>
</organism>
<protein>
    <submittedName>
        <fullName evidence="2">Uncharacterized protein</fullName>
    </submittedName>
</protein>
<dbReference type="AlphaFoldDB" id="A0AAD8YC66"/>
<proteinExistence type="predicted"/>
<sequence>MIGSTLARVSRPVVARQQRRGIVDWMTNYPDKVMEIKKIQMKGGTCQGEYAPTWLKQDGDTVTLAFGAALLAYGTALCSVGFYRLATGKGKKD</sequence>
<accession>A0AAD8YC66</accession>
<reference evidence="2" key="1">
    <citation type="submission" date="2023-06" db="EMBL/GenBank/DDBJ databases">
        <title>Survivors Of The Sea: Transcriptome response of Skeletonema marinoi to long-term dormancy.</title>
        <authorList>
            <person name="Pinder M.I.M."/>
            <person name="Kourtchenko O."/>
            <person name="Robertson E.K."/>
            <person name="Larsson T."/>
            <person name="Maumus F."/>
            <person name="Osuna-Cruz C.M."/>
            <person name="Vancaester E."/>
            <person name="Stenow R."/>
            <person name="Vandepoele K."/>
            <person name="Ploug H."/>
            <person name="Bruchert V."/>
            <person name="Godhe A."/>
            <person name="Topel M."/>
        </authorList>
    </citation>
    <scope>NUCLEOTIDE SEQUENCE</scope>
    <source>
        <strain evidence="2">R05AC</strain>
    </source>
</reference>
<feature type="transmembrane region" description="Helical" evidence="1">
    <location>
        <begin position="62"/>
        <end position="83"/>
    </location>
</feature>
<comment type="caution">
    <text evidence="2">The sequence shown here is derived from an EMBL/GenBank/DDBJ whole genome shotgun (WGS) entry which is preliminary data.</text>
</comment>
<evidence type="ECO:0000313" key="3">
    <source>
        <dbReference type="Proteomes" id="UP001224775"/>
    </source>
</evidence>